<dbReference type="GO" id="GO:0008028">
    <property type="term" value="F:monocarboxylic acid transmembrane transporter activity"/>
    <property type="evidence" value="ECO:0007669"/>
    <property type="project" value="TreeGrafter"/>
</dbReference>
<name>A0A9C6U404_FRAOC</name>
<dbReference type="PANTHER" id="PTHR11360:SF238">
    <property type="entry name" value="SD10469P"/>
    <property type="match status" value="1"/>
</dbReference>
<evidence type="ECO:0000256" key="1">
    <source>
        <dbReference type="SAM" id="MobiDB-lite"/>
    </source>
</evidence>
<proteinExistence type="predicted"/>
<dbReference type="RefSeq" id="XP_052120689.1">
    <property type="nucleotide sequence ID" value="XM_052264729.1"/>
</dbReference>
<dbReference type="SUPFAM" id="SSF103473">
    <property type="entry name" value="MFS general substrate transporter"/>
    <property type="match status" value="1"/>
</dbReference>
<dbReference type="Proteomes" id="UP000504606">
    <property type="component" value="Unplaced"/>
</dbReference>
<feature type="transmembrane region" description="Helical" evidence="2">
    <location>
        <begin position="741"/>
        <end position="760"/>
    </location>
</feature>
<feature type="transmembrane region" description="Helical" evidence="2">
    <location>
        <begin position="222"/>
        <end position="242"/>
    </location>
</feature>
<gene>
    <name evidence="4" type="primary">LOC113204501</name>
</gene>
<keyword evidence="2" id="KW-0812">Transmembrane</keyword>
<feature type="transmembrane region" description="Helical" evidence="2">
    <location>
        <begin position="677"/>
        <end position="699"/>
    </location>
</feature>
<dbReference type="InterPro" id="IPR011701">
    <property type="entry name" value="MFS"/>
</dbReference>
<keyword evidence="2" id="KW-1133">Transmembrane helix</keyword>
<keyword evidence="3" id="KW-1185">Reference proteome</keyword>
<feature type="compositionally biased region" description="Polar residues" evidence="1">
    <location>
        <begin position="85"/>
        <end position="94"/>
    </location>
</feature>
<feature type="region of interest" description="Disordered" evidence="1">
    <location>
        <begin position="32"/>
        <end position="109"/>
    </location>
</feature>
<keyword evidence="2" id="KW-0472">Membrane</keyword>
<dbReference type="AlphaFoldDB" id="A0A9C6U404"/>
<dbReference type="InterPro" id="IPR050327">
    <property type="entry name" value="Proton-linked_MCT"/>
</dbReference>
<dbReference type="Gene3D" id="1.20.1250.20">
    <property type="entry name" value="MFS general substrate transporter like domains"/>
    <property type="match status" value="2"/>
</dbReference>
<feature type="compositionally biased region" description="Polar residues" evidence="1">
    <location>
        <begin position="36"/>
        <end position="57"/>
    </location>
</feature>
<organism evidence="3 4">
    <name type="scientific">Frankliniella occidentalis</name>
    <name type="common">Western flower thrips</name>
    <name type="synonym">Euthrips occidentalis</name>
    <dbReference type="NCBI Taxonomy" id="133901"/>
    <lineage>
        <taxon>Eukaryota</taxon>
        <taxon>Metazoa</taxon>
        <taxon>Ecdysozoa</taxon>
        <taxon>Arthropoda</taxon>
        <taxon>Hexapoda</taxon>
        <taxon>Insecta</taxon>
        <taxon>Pterygota</taxon>
        <taxon>Neoptera</taxon>
        <taxon>Paraneoptera</taxon>
        <taxon>Thysanoptera</taxon>
        <taxon>Terebrantia</taxon>
        <taxon>Thripoidea</taxon>
        <taxon>Thripidae</taxon>
        <taxon>Frankliniella</taxon>
    </lineage>
</organism>
<feature type="transmembrane region" description="Helical" evidence="2">
    <location>
        <begin position="711"/>
        <end position="729"/>
    </location>
</feature>
<sequence length="785" mass="83925">MATIYLIFFQNALIPSAPTPYTLRSSDVPYTRMKTDSTMPSQYSNLDPQGLHPSSPSEDYGDALQLNSSGSMNKDDWKSEDSDRASPSGSGSTQPTAPATPTPTASHPRETLVSVTDADGNEVPDELLEEKTALEDEPLTMTTYMVVPPDGGWGWVIVAASFMCNLVVDGIIFTFGMLQPLLVEEFGVAQSEVALVGSLQTGFYLMAGPFVSALANRYGFRLVTILGAVLGGAGFALSSMATSVQFLFLSYGLLGGIGFGMIYVPSVITTGFYFERWRALATGIAVCGSGIGTTLMGPICEAIIAHLGWKGLLLVQGGMVLSLSLMGALFRPLQPTKVEVPYDPIKAAELEAAEAAAAKDEGAGEQRLPLLQRIKRARDELRAHSTASLHDHGANNNYPTAAQVLGASTRVLKASCLSLDVSVTPNKGHAHQQHHGNHLNGDLSKSEKRLSAPIRDGVTPPSSPRVAKALTPEQRRGSAVVPRRQRAQSESHSGRRTHHGANGTPRATGARPMYRDDIFFGASLQRLPEYGSKVSALDYTMSVTRLPTKADLAEESSQTCSLCPEAVRRTLYTMLDLSLLRSPTFLLLAMSGFFTMMGFYVPFCYLKARAVEGKWEESSALWLVPSIGISNTVARVACGVLSSMPGVNALLINNVSLTLGGVGTMLSGLSLTAAYQFSYTTVFGLAIACFASLRSILIVELLGLDKLTNAFGLLLLFQGVAACMGTPIAGAFKDATGGFDYTFYLAGILITLSAVMCYPLNMVNAWEKKRNAQADKDTQVVAKVV</sequence>
<feature type="compositionally biased region" description="Low complexity" evidence="1">
    <location>
        <begin position="95"/>
        <end position="105"/>
    </location>
</feature>
<protein>
    <submittedName>
        <fullName evidence="4">Monocarboxylate transporter 10 isoform X1</fullName>
    </submittedName>
</protein>
<feature type="compositionally biased region" description="Basic and acidic residues" evidence="1">
    <location>
        <begin position="73"/>
        <end position="84"/>
    </location>
</feature>
<dbReference type="CDD" id="cd17352">
    <property type="entry name" value="MFS_MCT_SLC16"/>
    <property type="match status" value="1"/>
</dbReference>
<reference evidence="4" key="2">
    <citation type="submission" date="2025-08" db="UniProtKB">
        <authorList>
            <consortium name="RefSeq"/>
        </authorList>
    </citation>
    <scope>IDENTIFICATION</scope>
    <source>
        <tissue evidence="4">Whole organism</tissue>
    </source>
</reference>
<dbReference type="GeneID" id="113204501"/>
<evidence type="ECO:0000313" key="4">
    <source>
        <dbReference type="RefSeq" id="XP_052120689.1"/>
    </source>
</evidence>
<feature type="transmembrane region" description="Helical" evidence="2">
    <location>
        <begin position="153"/>
        <end position="173"/>
    </location>
</feature>
<feature type="transmembrane region" description="Helical" evidence="2">
    <location>
        <begin position="584"/>
        <end position="608"/>
    </location>
</feature>
<accession>A0A9C6U404</accession>
<dbReference type="InterPro" id="IPR036259">
    <property type="entry name" value="MFS_trans_sf"/>
</dbReference>
<feature type="transmembrane region" description="Helical" evidence="2">
    <location>
        <begin position="280"/>
        <end position="305"/>
    </location>
</feature>
<dbReference type="PANTHER" id="PTHR11360">
    <property type="entry name" value="MONOCARBOXYLATE TRANSPORTER"/>
    <property type="match status" value="1"/>
</dbReference>
<evidence type="ECO:0000313" key="3">
    <source>
        <dbReference type="Proteomes" id="UP000504606"/>
    </source>
</evidence>
<feature type="transmembrane region" description="Helical" evidence="2">
    <location>
        <begin position="248"/>
        <end position="268"/>
    </location>
</feature>
<dbReference type="Pfam" id="PF07690">
    <property type="entry name" value="MFS_1"/>
    <property type="match status" value="1"/>
</dbReference>
<reference evidence="4" key="1">
    <citation type="journal article" date="2018" name="Proc. Natl. Acad. Sci. U.S.A.">
        <title>Phylogenomics and the evolution of hemipteroid insects.</title>
        <authorList>
            <person name="Johnson K.P."/>
            <person name="Dietrich C.H."/>
            <person name="Friedrich F."/>
            <person name="Beutel R.G."/>
            <person name="Wipfler B."/>
            <person name="Peters R.S."/>
            <person name="Allen J.M."/>
            <person name="Petersen M."/>
            <person name="Donath A."/>
            <person name="Walden K.K."/>
            <person name="Kozlov A.M."/>
            <person name="Podsiadlowski L."/>
            <person name="Mayer C."/>
            <person name="Meusemann K."/>
            <person name="Vasilikopoulos A."/>
            <person name="Waterhouse R.M."/>
            <person name="Cameron S.L."/>
            <person name="Weirauch C."/>
            <person name="Swanson D.R."/>
            <person name="Percy D.M."/>
            <person name="Hardy N.B."/>
            <person name="Terry I."/>
            <person name="Liu S."/>
            <person name="Zhou X."/>
            <person name="Misof B."/>
            <person name="Robertson H.M."/>
            <person name="Yoshizawa K."/>
        </authorList>
    </citation>
    <scope>NUCLEOTIDE SEQUENCE</scope>
    <source>
        <tissue evidence="4">Whole organism</tissue>
    </source>
</reference>
<feature type="transmembrane region" description="Helical" evidence="2">
    <location>
        <begin position="193"/>
        <end position="215"/>
    </location>
</feature>
<feature type="region of interest" description="Disordered" evidence="1">
    <location>
        <begin position="453"/>
        <end position="510"/>
    </location>
</feature>
<evidence type="ECO:0000256" key="2">
    <source>
        <dbReference type="SAM" id="Phobius"/>
    </source>
</evidence>
<dbReference type="OrthoDB" id="6509908at2759"/>
<feature type="transmembrane region" description="Helical" evidence="2">
    <location>
        <begin position="650"/>
        <end position="671"/>
    </location>
</feature>